<organism evidence="2 3">
    <name type="scientific">Magnetofaba australis IT-1</name>
    <dbReference type="NCBI Taxonomy" id="1434232"/>
    <lineage>
        <taxon>Bacteria</taxon>
        <taxon>Pseudomonadati</taxon>
        <taxon>Pseudomonadota</taxon>
        <taxon>Magnetococcia</taxon>
        <taxon>Magnetococcales</taxon>
        <taxon>Magnetococcaceae</taxon>
        <taxon>Magnetofaba</taxon>
    </lineage>
</organism>
<dbReference type="Pfam" id="PF00535">
    <property type="entry name" value="Glycos_transf_2"/>
    <property type="match status" value="1"/>
</dbReference>
<proteinExistence type="predicted"/>
<dbReference type="OrthoDB" id="9802632at2"/>
<gene>
    <name evidence="2" type="ORF">MAIT1_03015</name>
</gene>
<dbReference type="SUPFAM" id="SSF53448">
    <property type="entry name" value="Nucleotide-diphospho-sugar transferases"/>
    <property type="match status" value="1"/>
</dbReference>
<dbReference type="CDD" id="cd04179">
    <property type="entry name" value="DPM_DPG-synthase_like"/>
    <property type="match status" value="1"/>
</dbReference>
<dbReference type="InterPro" id="IPR029044">
    <property type="entry name" value="Nucleotide-diphossugar_trans"/>
</dbReference>
<keyword evidence="2" id="KW-0808">Transferase</keyword>
<dbReference type="RefSeq" id="WP_085441555.1">
    <property type="nucleotide sequence ID" value="NZ_LVJN01000018.1"/>
</dbReference>
<dbReference type="Gene3D" id="3.90.550.10">
    <property type="entry name" value="Spore Coat Polysaccharide Biosynthesis Protein SpsA, Chain A"/>
    <property type="match status" value="1"/>
</dbReference>
<dbReference type="Proteomes" id="UP000194003">
    <property type="component" value="Unassembled WGS sequence"/>
</dbReference>
<name>A0A1Y2K6I4_9PROT</name>
<dbReference type="GO" id="GO:0016740">
    <property type="term" value="F:transferase activity"/>
    <property type="evidence" value="ECO:0007669"/>
    <property type="project" value="UniProtKB-KW"/>
</dbReference>
<dbReference type="InterPro" id="IPR001173">
    <property type="entry name" value="Glyco_trans_2-like"/>
</dbReference>
<keyword evidence="3" id="KW-1185">Reference proteome</keyword>
<evidence type="ECO:0000259" key="1">
    <source>
        <dbReference type="Pfam" id="PF00535"/>
    </source>
</evidence>
<dbReference type="PANTHER" id="PTHR10859">
    <property type="entry name" value="GLYCOSYL TRANSFERASE"/>
    <property type="match status" value="1"/>
</dbReference>
<evidence type="ECO:0000313" key="2">
    <source>
        <dbReference type="EMBL" id="OSM04907.1"/>
    </source>
</evidence>
<sequence>MPDPIMAFIPAYRCARQISRVLKQFDPAMQQRLAEVVVVDNQSPDDTLATAIEGLKSLRHVRVTALRNCDNYGLGGSHKVAFLRTLEKGYAGCLVLHGDDQGSIADIAPLLDAGAHQQYDALLGARFMTGSTLEGYSAFRTFGNHVFNGIYGLAAGKRFYDLGSGLNYFSATRLADEDWRRFANDLTFNYYLSLAMVARDWRMHFFPLTWREDDQVSNVKLFSQARRTLGIAWEFLRDREAFLAANHADRPADFAYPSEEMFTQAPQEGG</sequence>
<dbReference type="AlphaFoldDB" id="A0A1Y2K6I4"/>
<dbReference type="PANTHER" id="PTHR10859:SF91">
    <property type="entry name" value="DOLICHYL-PHOSPHATE BETA-GLUCOSYLTRANSFERASE"/>
    <property type="match status" value="1"/>
</dbReference>
<reference evidence="2 3" key="1">
    <citation type="journal article" date="2016" name="BMC Genomics">
        <title>Combined genomic and structural analyses of a cultured magnetotactic bacterium reveals its niche adaptation to a dynamic environment.</title>
        <authorList>
            <person name="Araujo A.C."/>
            <person name="Morillo V."/>
            <person name="Cypriano J."/>
            <person name="Teixeira L.C."/>
            <person name="Leao P."/>
            <person name="Lyra S."/>
            <person name="Almeida L.G."/>
            <person name="Bazylinski D.A."/>
            <person name="Vasconcellos A.T."/>
            <person name="Abreu F."/>
            <person name="Lins U."/>
        </authorList>
    </citation>
    <scope>NUCLEOTIDE SEQUENCE [LARGE SCALE GENOMIC DNA]</scope>
    <source>
        <strain evidence="2 3">IT-1</strain>
    </source>
</reference>
<protein>
    <submittedName>
        <fullName evidence="2">Putative family 2 glycosyl transferase</fullName>
    </submittedName>
</protein>
<feature type="domain" description="Glycosyltransferase 2-like" evidence="1">
    <location>
        <begin position="8"/>
        <end position="138"/>
    </location>
</feature>
<dbReference type="EMBL" id="LVJN01000018">
    <property type="protein sequence ID" value="OSM04907.1"/>
    <property type="molecule type" value="Genomic_DNA"/>
</dbReference>
<comment type="caution">
    <text evidence="2">The sequence shown here is derived from an EMBL/GenBank/DDBJ whole genome shotgun (WGS) entry which is preliminary data.</text>
</comment>
<dbReference type="STRING" id="1434232.MAIT1_03015"/>
<accession>A0A1Y2K6I4</accession>
<dbReference type="GO" id="GO:0006487">
    <property type="term" value="P:protein N-linked glycosylation"/>
    <property type="evidence" value="ECO:0007669"/>
    <property type="project" value="TreeGrafter"/>
</dbReference>
<evidence type="ECO:0000313" key="3">
    <source>
        <dbReference type="Proteomes" id="UP000194003"/>
    </source>
</evidence>